<dbReference type="Proteomes" id="UP000477488">
    <property type="component" value="Unassembled WGS sequence"/>
</dbReference>
<accession>A0A6L5XJ38</accession>
<dbReference type="SUPFAM" id="SSF55060">
    <property type="entry name" value="GHMP Kinase, C-terminal domain"/>
    <property type="match status" value="1"/>
</dbReference>
<dbReference type="InterPro" id="IPR052203">
    <property type="entry name" value="GHMP_Kinase-Related"/>
</dbReference>
<comment type="similarity">
    <text evidence="5">Belongs to the GHMP kinase family.</text>
</comment>
<evidence type="ECO:0000256" key="1">
    <source>
        <dbReference type="ARBA" id="ARBA00022679"/>
    </source>
</evidence>
<dbReference type="AlphaFoldDB" id="A0A6L5XJ38"/>
<sequence length="341" mass="37446">MIVRSRAPLRLGLAGGGTDVSPFTDSYGGYVLNATIDRYAYASVAPTADGTVKFEGTDTQQKFSYTLDGPIPLTGDLILHKAVYNYIVQNHNHGEALPLELRTFCEAPPGSGLGSSSTLVVAMLRAYVEYLNIPIDDYQLAKTAYIIERKDCGLQGGRQDQYAAAFGGFNFMEFYEEERAVINPLRIKNWILTEFESSILLYFTGISRDSANIIEAQSKSVNSSDKGSLEAMLKMKDEALKMKESLLRGDFEGLAASFRNGWESKKRSAKLISNPRIEESYETAIRAGAVAGKVSSAGGGGFMMFIVPPEKRMNVVRELGKLSGEIVPAHFSQQGVQSWWI</sequence>
<dbReference type="GO" id="GO:0050201">
    <property type="term" value="F:fucokinase activity"/>
    <property type="evidence" value="ECO:0007669"/>
    <property type="project" value="TreeGrafter"/>
</dbReference>
<keyword evidence="9" id="KW-1185">Reference proteome</keyword>
<evidence type="ECO:0000259" key="7">
    <source>
        <dbReference type="Pfam" id="PF08544"/>
    </source>
</evidence>
<dbReference type="InterPro" id="IPR001174">
    <property type="entry name" value="HddA/FKP"/>
</dbReference>
<comment type="caution">
    <text evidence="8">The sequence shown here is derived from an EMBL/GenBank/DDBJ whole genome shotgun (WGS) entry which is preliminary data.</text>
</comment>
<keyword evidence="3" id="KW-0418">Kinase</keyword>
<dbReference type="GO" id="GO:0005524">
    <property type="term" value="F:ATP binding"/>
    <property type="evidence" value="ECO:0007669"/>
    <property type="project" value="UniProtKB-KW"/>
</dbReference>
<dbReference type="Pfam" id="PF00288">
    <property type="entry name" value="GHMP_kinases_N"/>
    <property type="match status" value="1"/>
</dbReference>
<reference evidence="8 9" key="1">
    <citation type="submission" date="2019-09" db="EMBL/GenBank/DDBJ databases">
        <title>In-depth cultivation of the pig gut microbiome towards novel bacterial diversity and tailored functional studies.</title>
        <authorList>
            <person name="Wylensek D."/>
            <person name="Hitch T.C.A."/>
            <person name="Clavel T."/>
        </authorList>
    </citation>
    <scope>NUCLEOTIDE SEQUENCE [LARGE SCALE GENOMIC DNA]</scope>
    <source>
        <strain evidence="8 9">PG-178-WT-4</strain>
    </source>
</reference>
<feature type="domain" description="GHMP kinase N-terminal" evidence="6">
    <location>
        <begin position="82"/>
        <end position="168"/>
    </location>
</feature>
<evidence type="ECO:0000313" key="8">
    <source>
        <dbReference type="EMBL" id="MSS27122.1"/>
    </source>
</evidence>
<evidence type="ECO:0000313" key="9">
    <source>
        <dbReference type="Proteomes" id="UP000477488"/>
    </source>
</evidence>
<dbReference type="PANTHER" id="PTHR32463:SF0">
    <property type="entry name" value="L-FUCOSE KINASE"/>
    <property type="match status" value="1"/>
</dbReference>
<evidence type="ECO:0000256" key="4">
    <source>
        <dbReference type="ARBA" id="ARBA00022840"/>
    </source>
</evidence>
<dbReference type="Pfam" id="PF08544">
    <property type="entry name" value="GHMP_kinases_C"/>
    <property type="match status" value="1"/>
</dbReference>
<keyword evidence="4" id="KW-0067">ATP-binding</keyword>
<dbReference type="InterPro" id="IPR006204">
    <property type="entry name" value="GHMP_kinase_N_dom"/>
</dbReference>
<organism evidence="8 9">
    <name type="scientific">Desulfovibrio porci</name>
    <dbReference type="NCBI Taxonomy" id="2605782"/>
    <lineage>
        <taxon>Bacteria</taxon>
        <taxon>Pseudomonadati</taxon>
        <taxon>Thermodesulfobacteriota</taxon>
        <taxon>Desulfovibrionia</taxon>
        <taxon>Desulfovibrionales</taxon>
        <taxon>Desulfovibrionaceae</taxon>
        <taxon>Desulfovibrio</taxon>
    </lineage>
</organism>
<name>A0A6L5XJ38_9BACT</name>
<feature type="domain" description="GHMP kinase C-terminal" evidence="7">
    <location>
        <begin position="242"/>
        <end position="319"/>
    </location>
</feature>
<dbReference type="EMBL" id="VUMH01000002">
    <property type="protein sequence ID" value="MSS27122.1"/>
    <property type="molecule type" value="Genomic_DNA"/>
</dbReference>
<keyword evidence="1" id="KW-0808">Transferase</keyword>
<keyword evidence="2" id="KW-0547">Nucleotide-binding</keyword>
<evidence type="ECO:0000256" key="5">
    <source>
        <dbReference type="ARBA" id="ARBA00038121"/>
    </source>
</evidence>
<dbReference type="InterPro" id="IPR014606">
    <property type="entry name" value="Heptose_7-P_kinase"/>
</dbReference>
<dbReference type="GO" id="GO:0042352">
    <property type="term" value="P:GDP-L-fucose salvage"/>
    <property type="evidence" value="ECO:0007669"/>
    <property type="project" value="TreeGrafter"/>
</dbReference>
<protein>
    <submittedName>
        <fullName evidence="8">Dehydrogenase</fullName>
    </submittedName>
</protein>
<dbReference type="InterPro" id="IPR020568">
    <property type="entry name" value="Ribosomal_Su5_D2-typ_SF"/>
</dbReference>
<proteinExistence type="inferred from homology"/>
<evidence type="ECO:0000256" key="3">
    <source>
        <dbReference type="ARBA" id="ARBA00022777"/>
    </source>
</evidence>
<evidence type="ECO:0000259" key="6">
    <source>
        <dbReference type="Pfam" id="PF00288"/>
    </source>
</evidence>
<dbReference type="InterPro" id="IPR036554">
    <property type="entry name" value="GHMP_kinase_C_sf"/>
</dbReference>
<dbReference type="PRINTS" id="PR00960">
    <property type="entry name" value="LMBPPROTEIN"/>
</dbReference>
<dbReference type="PANTHER" id="PTHR32463">
    <property type="entry name" value="L-FUCOSE KINASE"/>
    <property type="match status" value="1"/>
</dbReference>
<dbReference type="Gene3D" id="3.30.230.120">
    <property type="match status" value="1"/>
</dbReference>
<dbReference type="SUPFAM" id="SSF54211">
    <property type="entry name" value="Ribosomal protein S5 domain 2-like"/>
    <property type="match status" value="1"/>
</dbReference>
<dbReference type="RefSeq" id="WP_154509178.1">
    <property type="nucleotide sequence ID" value="NZ_VUMH01000002.1"/>
</dbReference>
<dbReference type="InterPro" id="IPR013750">
    <property type="entry name" value="GHMP_kinase_C_dom"/>
</dbReference>
<gene>
    <name evidence="8" type="ORF">FYJ44_03480</name>
</gene>
<evidence type="ECO:0000256" key="2">
    <source>
        <dbReference type="ARBA" id="ARBA00022741"/>
    </source>
</evidence>
<dbReference type="PIRSF" id="PIRSF036406">
    <property type="entry name" value="Hept_kin"/>
    <property type="match status" value="1"/>
</dbReference>